<proteinExistence type="predicted"/>
<comment type="caution">
    <text evidence="1">The sequence shown here is derived from an EMBL/GenBank/DDBJ whole genome shotgun (WGS) entry which is preliminary data.</text>
</comment>
<gene>
    <name evidence="1" type="ORF">RclHR1_01660011</name>
</gene>
<organism evidence="1 2">
    <name type="scientific">Rhizophagus clarus</name>
    <dbReference type="NCBI Taxonomy" id="94130"/>
    <lineage>
        <taxon>Eukaryota</taxon>
        <taxon>Fungi</taxon>
        <taxon>Fungi incertae sedis</taxon>
        <taxon>Mucoromycota</taxon>
        <taxon>Glomeromycotina</taxon>
        <taxon>Glomeromycetes</taxon>
        <taxon>Glomerales</taxon>
        <taxon>Glomeraceae</taxon>
        <taxon>Rhizophagus</taxon>
    </lineage>
</organism>
<evidence type="ECO:0000313" key="1">
    <source>
        <dbReference type="EMBL" id="GBB89792.1"/>
    </source>
</evidence>
<name>A0A2Z6QM55_9GLOM</name>
<evidence type="ECO:0000313" key="2">
    <source>
        <dbReference type="Proteomes" id="UP000247702"/>
    </source>
</evidence>
<dbReference type="Proteomes" id="UP000247702">
    <property type="component" value="Unassembled WGS sequence"/>
</dbReference>
<accession>A0A2Z6QM55</accession>
<sequence length="136" mass="15737">MGETAYKWLHRTLQKDYNDGTKCVGLPNNSKYNDISGKRDQIYVWGISSKQDKNRNDNKEYGGREQLPNSKYEGECLSDITRVYYPNRSLQLPLGQLHRISTLAGNAWTKEEPKMSYHFVVPNFQSAQETVLKIMT</sequence>
<keyword evidence="2" id="KW-1185">Reference proteome</keyword>
<dbReference type="EMBL" id="BEXD01000735">
    <property type="protein sequence ID" value="GBB89792.1"/>
    <property type="molecule type" value="Genomic_DNA"/>
</dbReference>
<reference evidence="1 2" key="1">
    <citation type="submission" date="2017-11" db="EMBL/GenBank/DDBJ databases">
        <title>The genome of Rhizophagus clarus HR1 reveals common genetic basis of auxotrophy among arbuscular mycorrhizal fungi.</title>
        <authorList>
            <person name="Kobayashi Y."/>
        </authorList>
    </citation>
    <scope>NUCLEOTIDE SEQUENCE [LARGE SCALE GENOMIC DNA]</scope>
    <source>
        <strain evidence="1 2">HR1</strain>
    </source>
</reference>
<dbReference type="AlphaFoldDB" id="A0A2Z6QM55"/>
<protein>
    <submittedName>
        <fullName evidence="1">Uncharacterized protein</fullName>
    </submittedName>
</protein>